<organism evidence="9 10">
    <name type="scientific">Oceanobacillus bengalensis</name>
    <dbReference type="NCBI Taxonomy" id="1435466"/>
    <lineage>
        <taxon>Bacteria</taxon>
        <taxon>Bacillati</taxon>
        <taxon>Bacillota</taxon>
        <taxon>Bacilli</taxon>
        <taxon>Bacillales</taxon>
        <taxon>Bacillaceae</taxon>
        <taxon>Oceanobacillus</taxon>
    </lineage>
</organism>
<evidence type="ECO:0000256" key="6">
    <source>
        <dbReference type="ARBA" id="ARBA00023196"/>
    </source>
</evidence>
<evidence type="ECO:0000256" key="8">
    <source>
        <dbReference type="HAMAP-Rule" id="MF_01416"/>
    </source>
</evidence>
<comment type="similarity">
    <text evidence="8">Belongs to the ATPase delta chain family.</text>
</comment>
<evidence type="ECO:0000256" key="3">
    <source>
        <dbReference type="ARBA" id="ARBA00022781"/>
    </source>
</evidence>
<evidence type="ECO:0000256" key="5">
    <source>
        <dbReference type="ARBA" id="ARBA00023136"/>
    </source>
</evidence>
<dbReference type="AlphaFoldDB" id="A0A494YYQ7"/>
<dbReference type="PRINTS" id="PR00125">
    <property type="entry name" value="ATPASEDELTA"/>
</dbReference>
<dbReference type="SUPFAM" id="SSF47928">
    <property type="entry name" value="N-terminal domain of the delta subunit of the F1F0-ATP synthase"/>
    <property type="match status" value="1"/>
</dbReference>
<comment type="subcellular location">
    <subcellularLocation>
        <location evidence="8">Cell membrane</location>
        <topology evidence="8">Peripheral membrane protein</topology>
    </subcellularLocation>
    <subcellularLocation>
        <location evidence="1">Membrane</location>
    </subcellularLocation>
</comment>
<dbReference type="PROSITE" id="PS00389">
    <property type="entry name" value="ATPASE_DELTA"/>
    <property type="match status" value="1"/>
</dbReference>
<evidence type="ECO:0000256" key="2">
    <source>
        <dbReference type="ARBA" id="ARBA00022448"/>
    </source>
</evidence>
<comment type="function">
    <text evidence="8">F(1)F(0) ATP synthase produces ATP from ADP in the presence of a proton or sodium gradient. F-type ATPases consist of two structural domains, F(1) containing the extramembraneous catalytic core and F(0) containing the membrane proton channel, linked together by a central stalk and a peripheral stalk. During catalysis, ATP synthesis in the catalytic domain of F(1) is coupled via a rotary mechanism of the central stalk subunits to proton translocation.</text>
</comment>
<dbReference type="RefSeq" id="WP_121131443.1">
    <property type="nucleotide sequence ID" value="NZ_JBHUFK010000065.1"/>
</dbReference>
<keyword evidence="2 8" id="KW-0813">Transport</keyword>
<keyword evidence="4 8" id="KW-0406">Ion transport</keyword>
<name>A0A494YYQ7_9BACI</name>
<dbReference type="OrthoDB" id="9802471at2"/>
<dbReference type="GO" id="GO:0045259">
    <property type="term" value="C:proton-transporting ATP synthase complex"/>
    <property type="evidence" value="ECO:0007669"/>
    <property type="project" value="UniProtKB-KW"/>
</dbReference>
<keyword evidence="7 8" id="KW-0066">ATP synthesis</keyword>
<dbReference type="Proteomes" id="UP000281813">
    <property type="component" value="Unassembled WGS sequence"/>
</dbReference>
<dbReference type="EMBL" id="RBZO01000014">
    <property type="protein sequence ID" value="RKQ15360.1"/>
    <property type="molecule type" value="Genomic_DNA"/>
</dbReference>
<evidence type="ECO:0000313" key="9">
    <source>
        <dbReference type="EMBL" id="RKQ15360.1"/>
    </source>
</evidence>
<dbReference type="GO" id="GO:0005886">
    <property type="term" value="C:plasma membrane"/>
    <property type="evidence" value="ECO:0007669"/>
    <property type="project" value="UniProtKB-SubCell"/>
</dbReference>
<comment type="caution">
    <text evidence="9">The sequence shown here is derived from an EMBL/GenBank/DDBJ whole genome shotgun (WGS) entry which is preliminary data.</text>
</comment>
<comment type="function">
    <text evidence="8">This protein is part of the stalk that links CF(0) to CF(1). It either transmits conformational changes from CF(0) to CF(1) or is implicated in proton conduction.</text>
</comment>
<dbReference type="GO" id="GO:0046933">
    <property type="term" value="F:proton-transporting ATP synthase activity, rotational mechanism"/>
    <property type="evidence" value="ECO:0007669"/>
    <property type="project" value="UniProtKB-UniRule"/>
</dbReference>
<dbReference type="PANTHER" id="PTHR11910">
    <property type="entry name" value="ATP SYNTHASE DELTA CHAIN"/>
    <property type="match status" value="1"/>
</dbReference>
<dbReference type="Pfam" id="PF00213">
    <property type="entry name" value="OSCP"/>
    <property type="match status" value="1"/>
</dbReference>
<keyword evidence="5 8" id="KW-0472">Membrane</keyword>
<dbReference type="InterPro" id="IPR026015">
    <property type="entry name" value="ATP_synth_OSCP/delta_N_sf"/>
</dbReference>
<evidence type="ECO:0000256" key="7">
    <source>
        <dbReference type="ARBA" id="ARBA00023310"/>
    </source>
</evidence>
<keyword evidence="10" id="KW-1185">Reference proteome</keyword>
<evidence type="ECO:0000256" key="1">
    <source>
        <dbReference type="ARBA" id="ARBA00004370"/>
    </source>
</evidence>
<keyword evidence="9" id="KW-0378">Hydrolase</keyword>
<dbReference type="NCBIfam" id="TIGR01145">
    <property type="entry name" value="ATP_synt_delta"/>
    <property type="match status" value="1"/>
</dbReference>
<dbReference type="HAMAP" id="MF_01416">
    <property type="entry name" value="ATP_synth_delta_bact"/>
    <property type="match status" value="1"/>
</dbReference>
<dbReference type="Gene3D" id="1.10.520.20">
    <property type="entry name" value="N-terminal domain of the delta subunit of the F1F0-ATP synthase"/>
    <property type="match status" value="1"/>
</dbReference>
<evidence type="ECO:0000256" key="4">
    <source>
        <dbReference type="ARBA" id="ARBA00023065"/>
    </source>
</evidence>
<dbReference type="InterPro" id="IPR000711">
    <property type="entry name" value="ATPase_OSCP/dsu"/>
</dbReference>
<keyword evidence="6 8" id="KW-0139">CF(1)</keyword>
<keyword evidence="8" id="KW-1003">Cell membrane</keyword>
<proteinExistence type="inferred from homology"/>
<dbReference type="GO" id="GO:0016787">
    <property type="term" value="F:hydrolase activity"/>
    <property type="evidence" value="ECO:0007669"/>
    <property type="project" value="UniProtKB-KW"/>
</dbReference>
<reference evidence="9 10" key="1">
    <citation type="journal article" date="2015" name="Antonie Van Leeuwenhoek">
        <title>Oceanobacillus bengalensis sp. nov., a bacterium isolated from seawater of the Bay of Bengal.</title>
        <authorList>
            <person name="Yongchang O."/>
            <person name="Xiang W."/>
            <person name="Wang G."/>
        </authorList>
    </citation>
    <scope>NUCLEOTIDE SEQUENCE [LARGE SCALE GENOMIC DNA]</scope>
    <source>
        <strain evidence="9 10">MCCC 1K00260</strain>
    </source>
</reference>
<evidence type="ECO:0000313" key="10">
    <source>
        <dbReference type="Proteomes" id="UP000281813"/>
    </source>
</evidence>
<protein>
    <recommendedName>
        <fullName evidence="8">ATP synthase subunit delta</fullName>
    </recommendedName>
    <alternativeName>
        <fullName evidence="8">ATP synthase F(1) sector subunit delta</fullName>
    </alternativeName>
    <alternativeName>
        <fullName evidence="8">F-type ATPase subunit delta</fullName>
        <shortName evidence="8">F-ATPase subunit delta</shortName>
    </alternativeName>
</protein>
<gene>
    <name evidence="8" type="primary">atpH</name>
    <name evidence="9" type="ORF">D8M05_10195</name>
</gene>
<keyword evidence="3 8" id="KW-0375">Hydrogen ion transport</keyword>
<accession>A0A494YYQ7</accession>
<dbReference type="InterPro" id="IPR020781">
    <property type="entry name" value="ATPase_OSCP/d_CS"/>
</dbReference>
<dbReference type="NCBIfam" id="NF004403">
    <property type="entry name" value="PRK05758.2-4"/>
    <property type="match status" value="1"/>
</dbReference>
<sequence length="181" mass="20596">MSEQVVSKRYADALFQLGKEKLSLDKFVDEFTIVRRIFQDNEELKTFLLHPGINNVKKKQLLMEAFGGMHTDVINTLKLIVDRHRTDLIPSIIDGFLQLVNDAKGIAVATVYSVRELSNDEKLNLKMSFVKRLNKSEVHIQNVVDPSLIGGMKIRIGNTIYDGSISRKLQRIERDIVSANI</sequence>